<dbReference type="EMBL" id="JACBZP010000001">
    <property type="protein sequence ID" value="NYI69371.1"/>
    <property type="molecule type" value="Genomic_DNA"/>
</dbReference>
<comment type="caution">
    <text evidence="7">The sequence shown here is derived from an EMBL/GenBank/DDBJ whole genome shotgun (WGS) entry which is preliminary data.</text>
</comment>
<name>A0A7Z0D5N4_9MICO</name>
<proteinExistence type="inferred from homology"/>
<evidence type="ECO:0000256" key="2">
    <source>
        <dbReference type="ARBA" id="ARBA00005297"/>
    </source>
</evidence>
<evidence type="ECO:0000313" key="8">
    <source>
        <dbReference type="Proteomes" id="UP000539111"/>
    </source>
</evidence>
<dbReference type="PANTHER" id="PTHR42839">
    <property type="entry name" value="ISOCHORISMATE SYNTHASE ENTC"/>
    <property type="match status" value="1"/>
</dbReference>
<dbReference type="Pfam" id="PF00425">
    <property type="entry name" value="Chorismate_bind"/>
    <property type="match status" value="1"/>
</dbReference>
<keyword evidence="8" id="KW-1185">Reference proteome</keyword>
<dbReference type="PANTHER" id="PTHR42839:SF2">
    <property type="entry name" value="ISOCHORISMATE SYNTHASE ENTC"/>
    <property type="match status" value="1"/>
</dbReference>
<dbReference type="Proteomes" id="UP000539111">
    <property type="component" value="Unassembled WGS sequence"/>
</dbReference>
<dbReference type="Gene3D" id="3.60.120.10">
    <property type="entry name" value="Anthranilate synthase"/>
    <property type="match status" value="1"/>
</dbReference>
<evidence type="ECO:0000259" key="6">
    <source>
        <dbReference type="Pfam" id="PF00425"/>
    </source>
</evidence>
<evidence type="ECO:0000256" key="4">
    <source>
        <dbReference type="ARBA" id="ARBA00023235"/>
    </source>
</evidence>
<dbReference type="InterPro" id="IPR015890">
    <property type="entry name" value="Chorismate_C"/>
</dbReference>
<keyword evidence="4 7" id="KW-0413">Isomerase</keyword>
<organism evidence="7 8">
    <name type="scientific">Spelaeicoccus albus</name>
    <dbReference type="NCBI Taxonomy" id="1280376"/>
    <lineage>
        <taxon>Bacteria</taxon>
        <taxon>Bacillati</taxon>
        <taxon>Actinomycetota</taxon>
        <taxon>Actinomycetes</taxon>
        <taxon>Micrococcales</taxon>
        <taxon>Brevibacteriaceae</taxon>
        <taxon>Spelaeicoccus</taxon>
    </lineage>
</organism>
<dbReference type="SUPFAM" id="SSF56322">
    <property type="entry name" value="ADC synthase"/>
    <property type="match status" value="1"/>
</dbReference>
<dbReference type="AlphaFoldDB" id="A0A7Z0D5N4"/>
<protein>
    <recommendedName>
        <fullName evidence="3">isochorismate synthase</fullName>
        <ecNumber evidence="3">5.4.4.2</ecNumber>
    </recommendedName>
    <alternativeName>
        <fullName evidence="5">Isochorismate mutase</fullName>
    </alternativeName>
</protein>
<feature type="domain" description="Chorismate-utilising enzyme C-terminal" evidence="6">
    <location>
        <begin position="167"/>
        <end position="424"/>
    </location>
</feature>
<dbReference type="InterPro" id="IPR004561">
    <property type="entry name" value="IsoChor_synthase"/>
</dbReference>
<evidence type="ECO:0000313" key="7">
    <source>
        <dbReference type="EMBL" id="NYI69371.1"/>
    </source>
</evidence>
<gene>
    <name evidence="7" type="ORF">BJY26_003677</name>
</gene>
<comment type="catalytic activity">
    <reaction evidence="1">
        <text>chorismate = isochorismate</text>
        <dbReference type="Rhea" id="RHEA:18985"/>
        <dbReference type="ChEBI" id="CHEBI:29748"/>
        <dbReference type="ChEBI" id="CHEBI:29780"/>
        <dbReference type="EC" id="5.4.4.2"/>
    </reaction>
</comment>
<evidence type="ECO:0000256" key="5">
    <source>
        <dbReference type="ARBA" id="ARBA00041564"/>
    </source>
</evidence>
<accession>A0A7Z0D5N4</accession>
<dbReference type="NCBIfam" id="TIGR00543">
    <property type="entry name" value="isochor_syn"/>
    <property type="match status" value="1"/>
</dbReference>
<comment type="similarity">
    <text evidence="2">Belongs to the isochorismate synthase family.</text>
</comment>
<evidence type="ECO:0000256" key="1">
    <source>
        <dbReference type="ARBA" id="ARBA00000799"/>
    </source>
</evidence>
<dbReference type="EC" id="5.4.4.2" evidence="3"/>
<dbReference type="InterPro" id="IPR005801">
    <property type="entry name" value="ADC_synthase"/>
</dbReference>
<dbReference type="GO" id="GO:0008909">
    <property type="term" value="F:isochorismate synthase activity"/>
    <property type="evidence" value="ECO:0007669"/>
    <property type="project" value="UniProtKB-EC"/>
</dbReference>
<sequence>MLTMTKQHLHARSYFIDGVGSAVSPFDSELPTDLTDFLTRLPASGLSAWVRGHSGLVGWGELSRFETKGADRFADASDFWKQLSAGADVDDAVRLPGSGPVAFGSFGFSDRTDIPSVLIVPRVVLGRHSGRVWVTTMSFDDEPAPERLGAPSPLERPRAVTVTAGGRDDWEETVGKVVDRIRAGEAKKVVMARDAAARSDEPLDVRFLLGHLNAHYPTCWTYHVDGMLGATPELLVSSHDGAVHSRVLAGTFYNNSGDHDVDVEAARHVLAKSKDSAEHKYAVDSLVETLSPLCSSLEVDCEPFLLELPNVIHLASDARGHLTHRSDGSRVSSLEIAAALHPTAAVGGTPRGRALELIDELEATDRGRYAGPVGWIGASGDGEWGLALRGGRLDEDGRGVRLFAGGGIVGESVPEYEWLETVAKLAPMLAALGVRTER</sequence>
<reference evidence="7 8" key="1">
    <citation type="submission" date="2020-07" db="EMBL/GenBank/DDBJ databases">
        <title>Sequencing the genomes of 1000 actinobacteria strains.</title>
        <authorList>
            <person name="Klenk H.-P."/>
        </authorList>
    </citation>
    <scope>NUCLEOTIDE SEQUENCE [LARGE SCALE GENOMIC DNA]</scope>
    <source>
        <strain evidence="7 8">DSM 26341</strain>
    </source>
</reference>
<evidence type="ECO:0000256" key="3">
    <source>
        <dbReference type="ARBA" id="ARBA00012824"/>
    </source>
</evidence>